<dbReference type="OMA" id="HAHTHLM"/>
<accession>A0A100XFF4</accession>
<evidence type="ECO:0000256" key="2">
    <source>
        <dbReference type="ARBA" id="ARBA00023125"/>
    </source>
</evidence>
<evidence type="ECO:0000313" key="7">
    <source>
        <dbReference type="EMBL" id="GAT15524.1"/>
    </source>
</evidence>
<feature type="region of interest" description="Disordered" evidence="5">
    <location>
        <begin position="1"/>
        <end position="24"/>
    </location>
</feature>
<gene>
    <name evidence="7" type="ORF">RMCT_2494</name>
</gene>
<keyword evidence="3" id="KW-0804">Transcription</keyword>
<reference evidence="8" key="2">
    <citation type="submission" date="2016-02" db="EMBL/GenBank/DDBJ databases">
        <title>Draft genome sequence of five rapidly growing Mycobacterium species.</title>
        <authorList>
            <person name="Katahira K."/>
            <person name="Gotou Y."/>
            <person name="Iida K."/>
            <person name="Ogura Y."/>
            <person name="Hayashi T."/>
        </authorList>
    </citation>
    <scope>NUCLEOTIDE SEQUENCE [LARGE SCALE GENOMIC DNA]</scope>
    <source>
        <strain evidence="8">JCM6362</strain>
    </source>
</reference>
<dbReference type="Pfam" id="PF17932">
    <property type="entry name" value="TetR_C_24"/>
    <property type="match status" value="1"/>
</dbReference>
<feature type="domain" description="HTH tetR-type" evidence="6">
    <location>
        <begin position="24"/>
        <end position="84"/>
    </location>
</feature>
<dbReference type="STRING" id="1797.RMCT_2494"/>
<dbReference type="InterPro" id="IPR023772">
    <property type="entry name" value="DNA-bd_HTH_TetR-type_CS"/>
</dbReference>
<dbReference type="RefSeq" id="WP_003926421.1">
    <property type="nucleotide sequence ID" value="NZ_BCTB01000018.1"/>
</dbReference>
<dbReference type="PRINTS" id="PR00455">
    <property type="entry name" value="HTHTETR"/>
</dbReference>
<dbReference type="Gene3D" id="1.10.10.60">
    <property type="entry name" value="Homeodomain-like"/>
    <property type="match status" value="1"/>
</dbReference>
<keyword evidence="2 4" id="KW-0238">DNA-binding</keyword>
<sequence length="224" mass="25126">MTGESDADTVADSARRRRLTARQSAGRNEVLRAAAEAFTTRGYAATSIDDIADRLHATKGRVYHYFRTKGDIFIGIHKRALEISFDSIRDASDSDAPASEKLHRMARAHALMMLNEPTFLRLAGQHAEMNLASEGRTPREDVDEIRTLRREYEARFERVIARGIESGEFKATDSYLMAKAVLGTLNWMSRWYHPGGDTDEDRFRIATSIADFVVSGLRPTEADG</sequence>
<dbReference type="SUPFAM" id="SSF48498">
    <property type="entry name" value="Tetracyclin repressor-like, C-terminal domain"/>
    <property type="match status" value="1"/>
</dbReference>
<dbReference type="InterPro" id="IPR036271">
    <property type="entry name" value="Tet_transcr_reg_TetR-rel_C_sf"/>
</dbReference>
<reference evidence="7 8" key="1">
    <citation type="journal article" date="2016" name="Genome Announc.">
        <title>Draft Genome Sequences of Five Rapidly Growing Mycobacterium Species, M. thermoresistibile, M. fortuitum subsp. acetamidolyticum, M. canariasense, M. brisbanense, and M. novocastrense.</title>
        <authorList>
            <person name="Katahira K."/>
            <person name="Ogura Y."/>
            <person name="Gotoh Y."/>
            <person name="Hayashi T."/>
        </authorList>
    </citation>
    <scope>NUCLEOTIDE SEQUENCE [LARGE SCALE GENOMIC DNA]</scope>
    <source>
        <strain evidence="7 8">JCM6362</strain>
    </source>
</reference>
<evidence type="ECO:0000256" key="4">
    <source>
        <dbReference type="PROSITE-ProRule" id="PRU00335"/>
    </source>
</evidence>
<comment type="caution">
    <text evidence="7">The sequence shown here is derived from an EMBL/GenBank/DDBJ whole genome shotgun (WGS) entry which is preliminary data.</text>
</comment>
<evidence type="ECO:0000256" key="1">
    <source>
        <dbReference type="ARBA" id="ARBA00023015"/>
    </source>
</evidence>
<protein>
    <submittedName>
        <fullName evidence="7">TetR family transcriptional regulator</fullName>
    </submittedName>
</protein>
<evidence type="ECO:0000313" key="8">
    <source>
        <dbReference type="Proteomes" id="UP000069654"/>
    </source>
</evidence>
<evidence type="ECO:0000259" key="6">
    <source>
        <dbReference type="PROSITE" id="PS50977"/>
    </source>
</evidence>
<dbReference type="InterPro" id="IPR050109">
    <property type="entry name" value="HTH-type_TetR-like_transc_reg"/>
</dbReference>
<dbReference type="GO" id="GO:0003700">
    <property type="term" value="F:DNA-binding transcription factor activity"/>
    <property type="evidence" value="ECO:0007669"/>
    <property type="project" value="TreeGrafter"/>
</dbReference>
<dbReference type="Gene3D" id="1.10.357.10">
    <property type="entry name" value="Tetracycline Repressor, domain 2"/>
    <property type="match status" value="1"/>
</dbReference>
<evidence type="ECO:0000256" key="5">
    <source>
        <dbReference type="SAM" id="MobiDB-lite"/>
    </source>
</evidence>
<name>A0A100XFF4_MYCTH</name>
<dbReference type="SUPFAM" id="SSF46689">
    <property type="entry name" value="Homeodomain-like"/>
    <property type="match status" value="1"/>
</dbReference>
<dbReference type="AlphaFoldDB" id="A0A100XFF4"/>
<dbReference type="Pfam" id="PF00440">
    <property type="entry name" value="TetR_N"/>
    <property type="match status" value="1"/>
</dbReference>
<dbReference type="GO" id="GO:0000976">
    <property type="term" value="F:transcription cis-regulatory region binding"/>
    <property type="evidence" value="ECO:0007669"/>
    <property type="project" value="TreeGrafter"/>
</dbReference>
<evidence type="ECO:0000256" key="3">
    <source>
        <dbReference type="ARBA" id="ARBA00023163"/>
    </source>
</evidence>
<dbReference type="EMBL" id="BCTB01000018">
    <property type="protein sequence ID" value="GAT15524.1"/>
    <property type="molecule type" value="Genomic_DNA"/>
</dbReference>
<dbReference type="PANTHER" id="PTHR30055">
    <property type="entry name" value="HTH-TYPE TRANSCRIPTIONAL REGULATOR RUTR"/>
    <property type="match status" value="1"/>
</dbReference>
<dbReference type="Proteomes" id="UP000069654">
    <property type="component" value="Unassembled WGS sequence"/>
</dbReference>
<keyword evidence="1" id="KW-0805">Transcription regulation</keyword>
<organism evidence="7 8">
    <name type="scientific">Mycolicibacterium thermoresistibile</name>
    <name type="common">Mycobacterium thermoresistibile</name>
    <dbReference type="NCBI Taxonomy" id="1797"/>
    <lineage>
        <taxon>Bacteria</taxon>
        <taxon>Bacillati</taxon>
        <taxon>Actinomycetota</taxon>
        <taxon>Actinomycetes</taxon>
        <taxon>Mycobacteriales</taxon>
        <taxon>Mycobacteriaceae</taxon>
        <taxon>Mycolicibacterium</taxon>
    </lineage>
</organism>
<proteinExistence type="predicted"/>
<dbReference type="InterPro" id="IPR009057">
    <property type="entry name" value="Homeodomain-like_sf"/>
</dbReference>
<dbReference type="PANTHER" id="PTHR30055:SF234">
    <property type="entry name" value="HTH-TYPE TRANSCRIPTIONAL REGULATOR BETI"/>
    <property type="match status" value="1"/>
</dbReference>
<dbReference type="PROSITE" id="PS50977">
    <property type="entry name" value="HTH_TETR_2"/>
    <property type="match status" value="1"/>
</dbReference>
<dbReference type="InterPro" id="IPR001647">
    <property type="entry name" value="HTH_TetR"/>
</dbReference>
<feature type="DNA-binding region" description="H-T-H motif" evidence="4">
    <location>
        <begin position="47"/>
        <end position="66"/>
    </location>
</feature>
<dbReference type="InterPro" id="IPR041490">
    <property type="entry name" value="KstR2_TetR_C"/>
</dbReference>
<dbReference type="PROSITE" id="PS01081">
    <property type="entry name" value="HTH_TETR_1"/>
    <property type="match status" value="1"/>
</dbReference>